<dbReference type="Proteomes" id="UP000276133">
    <property type="component" value="Unassembled WGS sequence"/>
</dbReference>
<evidence type="ECO:0000313" key="2">
    <source>
        <dbReference type="Proteomes" id="UP000276133"/>
    </source>
</evidence>
<reference evidence="1 2" key="1">
    <citation type="journal article" date="2018" name="Sci. Rep.">
        <title>Genomic signatures of local adaptation to the degree of environmental predictability in rotifers.</title>
        <authorList>
            <person name="Franch-Gras L."/>
            <person name="Hahn C."/>
            <person name="Garcia-Roger E.M."/>
            <person name="Carmona M.J."/>
            <person name="Serra M."/>
            <person name="Gomez A."/>
        </authorList>
    </citation>
    <scope>NUCLEOTIDE SEQUENCE [LARGE SCALE GENOMIC DNA]</scope>
    <source>
        <strain evidence="1">HYR1</strain>
    </source>
</reference>
<dbReference type="AlphaFoldDB" id="A0A3M7S1A3"/>
<comment type="caution">
    <text evidence="1">The sequence shown here is derived from an EMBL/GenBank/DDBJ whole genome shotgun (WGS) entry which is preliminary data.</text>
</comment>
<organism evidence="1 2">
    <name type="scientific">Brachionus plicatilis</name>
    <name type="common">Marine rotifer</name>
    <name type="synonym">Brachionus muelleri</name>
    <dbReference type="NCBI Taxonomy" id="10195"/>
    <lineage>
        <taxon>Eukaryota</taxon>
        <taxon>Metazoa</taxon>
        <taxon>Spiralia</taxon>
        <taxon>Gnathifera</taxon>
        <taxon>Rotifera</taxon>
        <taxon>Eurotatoria</taxon>
        <taxon>Monogononta</taxon>
        <taxon>Pseudotrocha</taxon>
        <taxon>Ploima</taxon>
        <taxon>Brachionidae</taxon>
        <taxon>Brachionus</taxon>
    </lineage>
</organism>
<accession>A0A3M7S1A3</accession>
<sequence>MAKYSPTIEKDSKGQQRIFSYKNTLIVNNSLNPTKVTADFEKNSTNAMKAIFMCAVRIGLKKHCGKTEQNVFVNMFGALALVPIDKVQVVLEILKSVQPADAKCTQLLD</sequence>
<name>A0A3M7S1A3_BRAPC</name>
<dbReference type="EMBL" id="REGN01002230">
    <property type="protein sequence ID" value="RNA29410.1"/>
    <property type="molecule type" value="Genomic_DNA"/>
</dbReference>
<gene>
    <name evidence="1" type="ORF">BpHYR1_013247</name>
</gene>
<keyword evidence="2" id="KW-1185">Reference proteome</keyword>
<protein>
    <submittedName>
        <fullName evidence="1">Uncharacterized protein</fullName>
    </submittedName>
</protein>
<proteinExistence type="predicted"/>
<evidence type="ECO:0000313" key="1">
    <source>
        <dbReference type="EMBL" id="RNA29410.1"/>
    </source>
</evidence>